<dbReference type="OrthoDB" id="1118734at2"/>
<accession>A0A2H1E7V8</accession>
<proteinExistence type="predicted"/>
<dbReference type="Proteomes" id="UP000231564">
    <property type="component" value="Chromosome MARIT"/>
</dbReference>
<gene>
    <name evidence="2" type="ORF">MARIT_0994</name>
</gene>
<dbReference type="STRING" id="1349785.GCA_000509405_01990"/>
<dbReference type="Pfam" id="PF10677">
    <property type="entry name" value="DUF2490"/>
    <property type="match status" value="1"/>
</dbReference>
<name>A0A2H1E7V8_9FLAO</name>
<feature type="signal peptide" evidence="1">
    <location>
        <begin position="1"/>
        <end position="21"/>
    </location>
</feature>
<evidence type="ECO:0008006" key="4">
    <source>
        <dbReference type="Google" id="ProtNLM"/>
    </source>
</evidence>
<feature type="chain" id="PRO_5013641665" description="DUF2490 domain-containing protein" evidence="1">
    <location>
        <begin position="22"/>
        <end position="221"/>
    </location>
</feature>
<evidence type="ECO:0000313" key="3">
    <source>
        <dbReference type="Proteomes" id="UP000231564"/>
    </source>
</evidence>
<protein>
    <recommendedName>
        <fullName evidence="4">DUF2490 domain-containing protein</fullName>
    </recommendedName>
</protein>
<evidence type="ECO:0000313" key="2">
    <source>
        <dbReference type="EMBL" id="SFZ81203.1"/>
    </source>
</evidence>
<dbReference type="KEGG" id="tmar:MARIT_0994"/>
<organism evidence="2 3">
    <name type="scientific">Tenacibaculum maritimum NCIMB 2154</name>
    <dbReference type="NCBI Taxonomy" id="1349785"/>
    <lineage>
        <taxon>Bacteria</taxon>
        <taxon>Pseudomonadati</taxon>
        <taxon>Bacteroidota</taxon>
        <taxon>Flavobacteriia</taxon>
        <taxon>Flavobacteriales</taxon>
        <taxon>Flavobacteriaceae</taxon>
        <taxon>Tenacibaculum</taxon>
    </lineage>
</organism>
<dbReference type="InterPro" id="IPR019619">
    <property type="entry name" value="DUF2490"/>
</dbReference>
<dbReference type="GeneID" id="47722563"/>
<dbReference type="RefSeq" id="WP_024740697.1">
    <property type="nucleotide sequence ID" value="NZ_BAUG01000011.1"/>
</dbReference>
<reference evidence="2" key="1">
    <citation type="submission" date="2016-11" db="EMBL/GenBank/DDBJ databases">
        <authorList>
            <person name="Jaros S."/>
            <person name="Januszkiewicz K."/>
            <person name="Wedrychowicz H."/>
        </authorList>
    </citation>
    <scope>NUCLEOTIDE SEQUENCE [LARGE SCALE GENOMIC DNA]</scope>
    <source>
        <strain evidence="2">NCIMB 2154T</strain>
    </source>
</reference>
<keyword evidence="3" id="KW-1185">Reference proteome</keyword>
<dbReference type="Gene3D" id="2.40.160.20">
    <property type="match status" value="1"/>
</dbReference>
<evidence type="ECO:0000256" key="1">
    <source>
        <dbReference type="SAM" id="SignalP"/>
    </source>
</evidence>
<dbReference type="AlphaFoldDB" id="A0A2H1E7V8"/>
<dbReference type="SUPFAM" id="SSF56935">
    <property type="entry name" value="Porins"/>
    <property type="match status" value="1"/>
</dbReference>
<sequence>MKKLFPILLFLLTFNSLFSQSNSEKELGVWYMYNGSHKISPKVSLKTMAHFRFFEIGDDLQQFIGRLGANYKFNKHISASLGYSYVNTDITFQANGGDIREHRIYQDVNIKHALSGLNLFHRFRGEQRFFNSETGNFFRYQLALNYPISKKWATYLYDEVFFDLEGEAYNQNWLGIGLRYKLSEIIKLQLGYMNITNANSEKFDRIQIGISISTDHIKRTK</sequence>
<dbReference type="EMBL" id="LT634361">
    <property type="protein sequence ID" value="SFZ81203.1"/>
    <property type="molecule type" value="Genomic_DNA"/>
</dbReference>
<keyword evidence="1" id="KW-0732">Signal</keyword>